<organism evidence="6 7">
    <name type="scientific">Paraglaciecola hydrolytica</name>
    <dbReference type="NCBI Taxonomy" id="1799789"/>
    <lineage>
        <taxon>Bacteria</taxon>
        <taxon>Pseudomonadati</taxon>
        <taxon>Pseudomonadota</taxon>
        <taxon>Gammaproteobacteria</taxon>
        <taxon>Alteromonadales</taxon>
        <taxon>Alteromonadaceae</taxon>
        <taxon>Paraglaciecola</taxon>
    </lineage>
</organism>
<dbReference type="InterPro" id="IPR004518">
    <property type="entry name" value="MazG-like_dom"/>
</dbReference>
<name>A0A148KMB5_9ALTE</name>
<dbReference type="GO" id="GO:0046052">
    <property type="term" value="P:UTP catabolic process"/>
    <property type="evidence" value="ECO:0007669"/>
    <property type="project" value="TreeGrafter"/>
</dbReference>
<dbReference type="GO" id="GO:0046081">
    <property type="term" value="P:dUTP catabolic process"/>
    <property type="evidence" value="ECO:0007669"/>
    <property type="project" value="TreeGrafter"/>
</dbReference>
<accession>A0A148KMB5</accession>
<dbReference type="STRING" id="1799789.AX660_21980"/>
<reference evidence="7" key="1">
    <citation type="submission" date="2016-02" db="EMBL/GenBank/DDBJ databases">
        <authorList>
            <person name="Schultz-Johansen M."/>
            <person name="Glaring M.A."/>
            <person name="Bech P.K."/>
            <person name="Stougaard P."/>
        </authorList>
    </citation>
    <scope>NUCLEOTIDE SEQUENCE [LARGE SCALE GENOMIC DNA]</scope>
    <source>
        <strain evidence="7">S66</strain>
    </source>
</reference>
<evidence type="ECO:0000313" key="7">
    <source>
        <dbReference type="Proteomes" id="UP000070299"/>
    </source>
</evidence>
<evidence type="ECO:0000256" key="3">
    <source>
        <dbReference type="ARBA" id="ARBA00066372"/>
    </source>
</evidence>
<dbReference type="EC" id="3.6.1.8" evidence="3"/>
<dbReference type="RefSeq" id="WP_068380781.1">
    <property type="nucleotide sequence ID" value="NZ_LSNE01000011.1"/>
</dbReference>
<dbReference type="InterPro" id="IPR011551">
    <property type="entry name" value="NTP_PyrPHydrolase_MazG"/>
</dbReference>
<evidence type="ECO:0000256" key="2">
    <source>
        <dbReference type="ARBA" id="ARBA00061115"/>
    </source>
</evidence>
<dbReference type="GO" id="GO:0006203">
    <property type="term" value="P:dGTP catabolic process"/>
    <property type="evidence" value="ECO:0007669"/>
    <property type="project" value="TreeGrafter"/>
</dbReference>
<dbReference type="GO" id="GO:0006950">
    <property type="term" value="P:response to stress"/>
    <property type="evidence" value="ECO:0007669"/>
    <property type="project" value="UniProtKB-ARBA"/>
</dbReference>
<keyword evidence="6" id="KW-0378">Hydrolase</keyword>
<feature type="domain" description="NTP pyrophosphohydrolase MazG-like" evidence="5">
    <location>
        <begin position="183"/>
        <end position="241"/>
    </location>
</feature>
<proteinExistence type="inferred from homology"/>
<gene>
    <name evidence="6" type="ORF">AX660_21980</name>
</gene>
<dbReference type="OrthoDB" id="9808939at2"/>
<dbReference type="InterPro" id="IPR048011">
    <property type="entry name" value="NTP-PPase_MazG-like_C"/>
</dbReference>
<dbReference type="CDD" id="cd11529">
    <property type="entry name" value="NTP-PPase_MazG_Cterm"/>
    <property type="match status" value="1"/>
</dbReference>
<dbReference type="FunFam" id="1.10.287.1080:FF:000001">
    <property type="entry name" value="Nucleoside triphosphate pyrophosphohydrolase"/>
    <property type="match status" value="1"/>
</dbReference>
<dbReference type="NCBIfam" id="NF007113">
    <property type="entry name" value="PRK09562.1"/>
    <property type="match status" value="1"/>
</dbReference>
<evidence type="ECO:0000259" key="5">
    <source>
        <dbReference type="Pfam" id="PF03819"/>
    </source>
</evidence>
<comment type="caution">
    <text evidence="6">The sequence shown here is derived from an EMBL/GenBank/DDBJ whole genome shotgun (WGS) entry which is preliminary data.</text>
</comment>
<dbReference type="CDD" id="cd11528">
    <property type="entry name" value="NTP-PPase_MazG_Nterm"/>
    <property type="match status" value="1"/>
</dbReference>
<dbReference type="Proteomes" id="UP000070299">
    <property type="component" value="Unassembled WGS sequence"/>
</dbReference>
<dbReference type="Pfam" id="PF03819">
    <property type="entry name" value="MazG"/>
    <property type="match status" value="2"/>
</dbReference>
<dbReference type="FunFam" id="1.10.287.1080:FF:000003">
    <property type="entry name" value="Nucleoside triphosphate pyrophosphohydrolase"/>
    <property type="match status" value="1"/>
</dbReference>
<dbReference type="GO" id="GO:0046076">
    <property type="term" value="P:dTTP catabolic process"/>
    <property type="evidence" value="ECO:0007669"/>
    <property type="project" value="TreeGrafter"/>
</dbReference>
<protein>
    <recommendedName>
        <fullName evidence="4">Nucleoside triphosphate pyrophosphohydrolase</fullName>
        <ecNumber evidence="3">3.6.1.8</ecNumber>
    </recommendedName>
</protein>
<comment type="similarity">
    <text evidence="2">Belongs to the nucleoside triphosphate pyrophosphohydrolase family.</text>
</comment>
<feature type="domain" description="NTP pyrophosphohydrolase MazG-like" evidence="5">
    <location>
        <begin position="39"/>
        <end position="112"/>
    </location>
</feature>
<dbReference type="EMBL" id="LSNE01000011">
    <property type="protein sequence ID" value="KXI27388.1"/>
    <property type="molecule type" value="Genomic_DNA"/>
</dbReference>
<dbReference type="PANTHER" id="PTHR30522">
    <property type="entry name" value="NUCLEOSIDE TRIPHOSPHATE PYROPHOSPHOHYDROLASE"/>
    <property type="match status" value="1"/>
</dbReference>
<keyword evidence="7" id="KW-1185">Reference proteome</keyword>
<dbReference type="Gene3D" id="1.10.287.1080">
    <property type="entry name" value="MazG-like"/>
    <property type="match status" value="2"/>
</dbReference>
<sequence length="274" mass="30698">MVDKADKAAKLNAESLADLLKTMQVLRDPLKGCAWDKQQTFVSIVPHTIEEAYEVADAIVSGDMAAIKDELGDLLFQVVFYAQLAKEQNEFDFAGICEQLNSKLIRRHPHVFAQSTQLTTTELNQQWEHIKAQERAGKQQDTDASILANIPKGMAPLQRAQKIQKKCSAIGFDWSTLPPVVDKIHEEIQEVLDEVNAPQPNQQAIEEEIGDLLFAVVNLARHAKVDAETALIKANQKFEKRFRAVETILKQQGQGIEAATLEEMEAAWQTVKKQ</sequence>
<evidence type="ECO:0000313" key="6">
    <source>
        <dbReference type="EMBL" id="KXI27388.1"/>
    </source>
</evidence>
<dbReference type="GO" id="GO:0046047">
    <property type="term" value="P:TTP catabolic process"/>
    <property type="evidence" value="ECO:0007669"/>
    <property type="project" value="TreeGrafter"/>
</dbReference>
<dbReference type="InterPro" id="IPR048015">
    <property type="entry name" value="NTP-PPase_MazG-like_N"/>
</dbReference>
<dbReference type="GO" id="GO:0047693">
    <property type="term" value="F:ATP diphosphatase activity"/>
    <property type="evidence" value="ECO:0007669"/>
    <property type="project" value="UniProtKB-EC"/>
</dbReference>
<dbReference type="GO" id="GO:0046061">
    <property type="term" value="P:dATP catabolic process"/>
    <property type="evidence" value="ECO:0007669"/>
    <property type="project" value="TreeGrafter"/>
</dbReference>
<evidence type="ECO:0000256" key="1">
    <source>
        <dbReference type="ARBA" id="ARBA00052141"/>
    </source>
</evidence>
<evidence type="ECO:0000256" key="4">
    <source>
        <dbReference type="ARBA" id="ARBA00074799"/>
    </source>
</evidence>
<dbReference type="PANTHER" id="PTHR30522:SF0">
    <property type="entry name" value="NUCLEOSIDE TRIPHOSPHATE PYROPHOSPHOHYDROLASE"/>
    <property type="match status" value="1"/>
</dbReference>
<dbReference type="SUPFAM" id="SSF101386">
    <property type="entry name" value="all-alpha NTP pyrophosphatases"/>
    <property type="match status" value="2"/>
</dbReference>
<dbReference type="AlphaFoldDB" id="A0A148KMB5"/>
<dbReference type="NCBIfam" id="TIGR00444">
    <property type="entry name" value="mazG"/>
    <property type="match status" value="1"/>
</dbReference>
<comment type="catalytic activity">
    <reaction evidence="1">
        <text>ATP + H2O = AMP + diphosphate + H(+)</text>
        <dbReference type="Rhea" id="RHEA:14245"/>
        <dbReference type="ChEBI" id="CHEBI:15377"/>
        <dbReference type="ChEBI" id="CHEBI:15378"/>
        <dbReference type="ChEBI" id="CHEBI:30616"/>
        <dbReference type="ChEBI" id="CHEBI:33019"/>
        <dbReference type="ChEBI" id="CHEBI:456215"/>
        <dbReference type="EC" id="3.6.1.8"/>
    </reaction>
</comment>